<keyword evidence="2" id="KW-1185">Reference proteome</keyword>
<protein>
    <submittedName>
        <fullName evidence="1">Uncharacterized protein</fullName>
    </submittedName>
</protein>
<sequence>MRMDAAHIESATTILHATARQALRLPDAVVVIRHIVPVALRIAVHGHHIICPPLKLWHVLVTAVLCEVAKLLLAVARIGVECLFHAFSSFQLGLLHSAISVVLSDTVFYDALCGDNGAHVGERRRGLRVAHAHRARGTAHSVTQNIFEEGMGAEENRKHHKKVYCGERVGDKPVWRLFFFFLRRA</sequence>
<reference evidence="1" key="1">
    <citation type="submission" date="2019-11" db="EMBL/GenBank/DDBJ databases">
        <title>Leishmania tarentolae CDS.</title>
        <authorList>
            <person name="Goto Y."/>
            <person name="Yamagishi J."/>
        </authorList>
    </citation>
    <scope>NUCLEOTIDE SEQUENCE [LARGE SCALE GENOMIC DNA]</scope>
    <source>
        <strain evidence="1">Parrot Tar II</strain>
    </source>
</reference>
<proteinExistence type="predicted"/>
<evidence type="ECO:0000313" key="2">
    <source>
        <dbReference type="Proteomes" id="UP000419144"/>
    </source>
</evidence>
<dbReference type="EMBL" id="BLBS01000057">
    <property type="protein sequence ID" value="GET93184.1"/>
    <property type="molecule type" value="Genomic_DNA"/>
</dbReference>
<organism evidence="1 2">
    <name type="scientific">Leishmania tarentolae</name>
    <name type="common">Sauroleishmania tarentolae</name>
    <dbReference type="NCBI Taxonomy" id="5689"/>
    <lineage>
        <taxon>Eukaryota</taxon>
        <taxon>Discoba</taxon>
        <taxon>Euglenozoa</taxon>
        <taxon>Kinetoplastea</taxon>
        <taxon>Metakinetoplastina</taxon>
        <taxon>Trypanosomatida</taxon>
        <taxon>Trypanosomatidae</taxon>
        <taxon>Leishmaniinae</taxon>
        <taxon>Leishmania</taxon>
        <taxon>lizard Leishmania</taxon>
    </lineage>
</organism>
<dbReference type="VEuPathDB" id="TriTrypDB:LtaPh_3611651"/>
<name>A0A640KW06_LEITA</name>
<dbReference type="Proteomes" id="UP000419144">
    <property type="component" value="Unassembled WGS sequence"/>
</dbReference>
<dbReference type="AlphaFoldDB" id="A0A640KW06"/>
<evidence type="ECO:0000313" key="1">
    <source>
        <dbReference type="EMBL" id="GET93184.1"/>
    </source>
</evidence>
<comment type="caution">
    <text evidence="1">The sequence shown here is derived from an EMBL/GenBank/DDBJ whole genome shotgun (WGS) entry which is preliminary data.</text>
</comment>
<gene>
    <name evidence="1" type="ORF">LtaPh_3611651</name>
</gene>
<accession>A0A640KW06</accession>